<evidence type="ECO:0008006" key="9">
    <source>
        <dbReference type="Google" id="ProtNLM"/>
    </source>
</evidence>
<sequence length="115" mass="14061">MGDRRGQRAPQVKNKSAAEIQITAEQIIREAQERQEEEIQPPKQKITDKEELDEYRLRKRKEFEDQIRRQRGLITNWLKYAAWEDSQGEMERARNVYERALDVEYRNVTIWLKWR</sequence>
<keyword evidence="4" id="KW-0677">Repeat</keyword>
<dbReference type="STRING" id="1257118.L8GIJ4"/>
<dbReference type="GO" id="GO:0000974">
    <property type="term" value="C:Prp19 complex"/>
    <property type="evidence" value="ECO:0007669"/>
    <property type="project" value="TreeGrafter"/>
</dbReference>
<dbReference type="PANTHER" id="PTHR11246:SF3">
    <property type="entry name" value="CROOKED NECK-LIKE PROTEIN 1"/>
    <property type="match status" value="1"/>
</dbReference>
<comment type="subcellular location">
    <subcellularLocation>
        <location evidence="1">Nucleus</location>
    </subcellularLocation>
</comment>
<dbReference type="PANTHER" id="PTHR11246">
    <property type="entry name" value="PRE-MRNA SPLICING FACTOR"/>
    <property type="match status" value="1"/>
</dbReference>
<evidence type="ECO:0000256" key="6">
    <source>
        <dbReference type="ARBA" id="ARBA00023242"/>
    </source>
</evidence>
<dbReference type="InterPro" id="IPR003107">
    <property type="entry name" value="HAT"/>
</dbReference>
<dbReference type="VEuPathDB" id="AmoebaDB:ACA1_152090"/>
<evidence type="ECO:0000313" key="7">
    <source>
        <dbReference type="EMBL" id="ELR11996.1"/>
    </source>
</evidence>
<name>L8GIJ4_ACACF</name>
<dbReference type="GO" id="GO:0071007">
    <property type="term" value="C:U2-type catalytic step 2 spliceosome"/>
    <property type="evidence" value="ECO:0007669"/>
    <property type="project" value="TreeGrafter"/>
</dbReference>
<dbReference type="GO" id="GO:0071014">
    <property type="term" value="C:post-mRNA release spliceosomal complex"/>
    <property type="evidence" value="ECO:0007669"/>
    <property type="project" value="TreeGrafter"/>
</dbReference>
<accession>L8GIJ4</accession>
<evidence type="ECO:0000256" key="5">
    <source>
        <dbReference type="ARBA" id="ARBA00023187"/>
    </source>
</evidence>
<evidence type="ECO:0000256" key="4">
    <source>
        <dbReference type="ARBA" id="ARBA00022737"/>
    </source>
</evidence>
<dbReference type="InterPro" id="IPR011990">
    <property type="entry name" value="TPR-like_helical_dom_sf"/>
</dbReference>
<keyword evidence="6" id="KW-0539">Nucleus</keyword>
<keyword evidence="8" id="KW-1185">Reference proteome</keyword>
<evidence type="ECO:0000256" key="1">
    <source>
        <dbReference type="ARBA" id="ARBA00004123"/>
    </source>
</evidence>
<evidence type="ECO:0000313" key="8">
    <source>
        <dbReference type="Proteomes" id="UP000011083"/>
    </source>
</evidence>
<comment type="similarity">
    <text evidence="2">Belongs to the crooked-neck family.</text>
</comment>
<dbReference type="SUPFAM" id="SSF48452">
    <property type="entry name" value="TPR-like"/>
    <property type="match status" value="1"/>
</dbReference>
<dbReference type="Proteomes" id="UP000011083">
    <property type="component" value="Unassembled WGS sequence"/>
</dbReference>
<dbReference type="Gene3D" id="1.25.40.10">
    <property type="entry name" value="Tetratricopeptide repeat domain"/>
    <property type="match status" value="1"/>
</dbReference>
<dbReference type="Pfam" id="PF02184">
    <property type="entry name" value="HAT"/>
    <property type="match status" value="1"/>
</dbReference>
<evidence type="ECO:0000256" key="2">
    <source>
        <dbReference type="ARBA" id="ARBA00008644"/>
    </source>
</evidence>
<organism evidence="7 8">
    <name type="scientific">Acanthamoeba castellanii (strain ATCC 30010 / Neff)</name>
    <dbReference type="NCBI Taxonomy" id="1257118"/>
    <lineage>
        <taxon>Eukaryota</taxon>
        <taxon>Amoebozoa</taxon>
        <taxon>Discosea</taxon>
        <taxon>Longamoebia</taxon>
        <taxon>Centramoebida</taxon>
        <taxon>Acanthamoebidae</taxon>
        <taxon>Acanthamoeba</taxon>
    </lineage>
</organism>
<dbReference type="EMBL" id="KB008143">
    <property type="protein sequence ID" value="ELR11996.1"/>
    <property type="molecule type" value="Genomic_DNA"/>
</dbReference>
<dbReference type="OrthoDB" id="541719at2759"/>
<dbReference type="InterPro" id="IPR045075">
    <property type="entry name" value="Syf1-like"/>
</dbReference>
<reference evidence="7 8" key="1">
    <citation type="journal article" date="2013" name="Genome Biol.">
        <title>Genome of Acanthamoeba castellanii highlights extensive lateral gene transfer and early evolution of tyrosine kinase signaling.</title>
        <authorList>
            <person name="Clarke M."/>
            <person name="Lohan A.J."/>
            <person name="Liu B."/>
            <person name="Lagkouvardos I."/>
            <person name="Roy S."/>
            <person name="Zafar N."/>
            <person name="Bertelli C."/>
            <person name="Schilde C."/>
            <person name="Kianianmomeni A."/>
            <person name="Burglin T.R."/>
            <person name="Frech C."/>
            <person name="Turcotte B."/>
            <person name="Kopec K.O."/>
            <person name="Synnott J.M."/>
            <person name="Choo C."/>
            <person name="Paponov I."/>
            <person name="Finkler A."/>
            <person name="Soon Heng Tan C."/>
            <person name="Hutchins A.P."/>
            <person name="Weinmeier T."/>
            <person name="Rattei T."/>
            <person name="Chu J.S."/>
            <person name="Gimenez G."/>
            <person name="Irimia M."/>
            <person name="Rigden D.J."/>
            <person name="Fitzpatrick D.A."/>
            <person name="Lorenzo-Morales J."/>
            <person name="Bateman A."/>
            <person name="Chiu C.H."/>
            <person name="Tang P."/>
            <person name="Hegemann P."/>
            <person name="Fromm H."/>
            <person name="Raoult D."/>
            <person name="Greub G."/>
            <person name="Miranda-Saavedra D."/>
            <person name="Chen N."/>
            <person name="Nash P."/>
            <person name="Ginger M.L."/>
            <person name="Horn M."/>
            <person name="Schaap P."/>
            <person name="Caler L."/>
            <person name="Loftus B."/>
        </authorList>
    </citation>
    <scope>NUCLEOTIDE SEQUENCE [LARGE SCALE GENOMIC DNA]</scope>
    <source>
        <strain evidence="7 8">Neff</strain>
    </source>
</reference>
<proteinExistence type="inferred from homology"/>
<dbReference type="GeneID" id="14912470"/>
<dbReference type="GO" id="GO:0071011">
    <property type="term" value="C:precatalytic spliceosome"/>
    <property type="evidence" value="ECO:0007669"/>
    <property type="project" value="TreeGrafter"/>
</dbReference>
<dbReference type="RefSeq" id="XP_004334009.1">
    <property type="nucleotide sequence ID" value="XM_004333961.1"/>
</dbReference>
<dbReference type="OMA" id="PFWRISE"/>
<dbReference type="AlphaFoldDB" id="L8GIJ4"/>
<dbReference type="KEGG" id="acan:ACA1_152090"/>
<keyword evidence="5" id="KW-0508">mRNA splicing</keyword>
<gene>
    <name evidence="7" type="ORF">ACA1_152090</name>
</gene>
<evidence type="ECO:0000256" key="3">
    <source>
        <dbReference type="ARBA" id="ARBA00022664"/>
    </source>
</evidence>
<keyword evidence="3" id="KW-0507">mRNA processing</keyword>
<protein>
    <recommendedName>
        <fullName evidence="9">Crooked neck-like protein 1</fullName>
    </recommendedName>
</protein>
<dbReference type="GO" id="GO:0000245">
    <property type="term" value="P:spliceosomal complex assembly"/>
    <property type="evidence" value="ECO:0007669"/>
    <property type="project" value="TreeGrafter"/>
</dbReference>